<gene>
    <name evidence="2" type="ORF">D9X91_15395</name>
</gene>
<dbReference type="Gene3D" id="3.30.420.40">
    <property type="match status" value="2"/>
</dbReference>
<proteinExistence type="inferred from homology"/>
<evidence type="ECO:0000313" key="2">
    <source>
        <dbReference type="EMBL" id="RLQ94018.1"/>
    </source>
</evidence>
<dbReference type="PANTHER" id="PTHR18964:SF149">
    <property type="entry name" value="BIFUNCTIONAL UDP-N-ACETYLGLUCOSAMINE 2-EPIMERASE_N-ACETYLMANNOSAMINE KINASE"/>
    <property type="match status" value="1"/>
</dbReference>
<accession>A0A3L7JT44</accession>
<dbReference type="PANTHER" id="PTHR18964">
    <property type="entry name" value="ROK (REPRESSOR, ORF, KINASE) FAMILY"/>
    <property type="match status" value="1"/>
</dbReference>
<name>A0A3L7JT44_9BACI</name>
<dbReference type="Pfam" id="PF00480">
    <property type="entry name" value="ROK"/>
    <property type="match status" value="1"/>
</dbReference>
<dbReference type="OrthoDB" id="9795247at2"/>
<comment type="similarity">
    <text evidence="1">Belongs to the ROK (NagC/XylR) family.</text>
</comment>
<evidence type="ECO:0000313" key="3">
    <source>
        <dbReference type="Proteomes" id="UP000276770"/>
    </source>
</evidence>
<reference evidence="2 3" key="1">
    <citation type="submission" date="2018-10" db="EMBL/GenBank/DDBJ databases">
        <title>Falsibacillus sp. genome draft.</title>
        <authorList>
            <person name="Shi S."/>
        </authorList>
    </citation>
    <scope>NUCLEOTIDE SEQUENCE [LARGE SCALE GENOMIC DNA]</scope>
    <source>
        <strain evidence="2 3">GY 10110</strain>
    </source>
</reference>
<keyword evidence="3" id="KW-1185">Reference proteome</keyword>
<dbReference type="InterPro" id="IPR000600">
    <property type="entry name" value="ROK"/>
</dbReference>
<dbReference type="Proteomes" id="UP000276770">
    <property type="component" value="Unassembled WGS sequence"/>
</dbReference>
<dbReference type="EMBL" id="RCVZ01000011">
    <property type="protein sequence ID" value="RLQ94018.1"/>
    <property type="molecule type" value="Genomic_DNA"/>
</dbReference>
<dbReference type="SUPFAM" id="SSF53067">
    <property type="entry name" value="Actin-like ATPase domain"/>
    <property type="match status" value="1"/>
</dbReference>
<comment type="caution">
    <text evidence="2">The sequence shown here is derived from an EMBL/GenBank/DDBJ whole genome shotgun (WGS) entry which is preliminary data.</text>
</comment>
<sequence length="308" mass="34497">MGDMVIGVDIGGTNIRVGLINKDLQLLRKETALTSKFTQANDFFQHIKTMIERIDFQREASKIGMVLPVPWEESMQKISDASNLPFLENTQVNEIRSFFPEYELYFENDVNVIALLESNFGSSKNSENSLYITVSTGIGSGMILNNSIYRGTNGYAGEIGSMIISDENKHHLLLYKGTLESLCSGRSLEAESIKLYGENSTAKLLFEHYQNGDKNAIVVIEAWVDYFSSAIATLMQIVDPEVFVLGGSVIFHNQWLIERIIISTKQKVLKQLKDKVNIKLAKYGLDAGMIGAGHMAIKNQSFYRSEII</sequence>
<organism evidence="2 3">
    <name type="scientific">Falsibacillus albus</name>
    <dbReference type="NCBI Taxonomy" id="2478915"/>
    <lineage>
        <taxon>Bacteria</taxon>
        <taxon>Bacillati</taxon>
        <taxon>Bacillota</taxon>
        <taxon>Bacilli</taxon>
        <taxon>Bacillales</taxon>
        <taxon>Bacillaceae</taxon>
        <taxon>Falsibacillus</taxon>
    </lineage>
</organism>
<dbReference type="InterPro" id="IPR043129">
    <property type="entry name" value="ATPase_NBD"/>
</dbReference>
<dbReference type="AlphaFoldDB" id="A0A3L7JT44"/>
<dbReference type="RefSeq" id="WP_121681534.1">
    <property type="nucleotide sequence ID" value="NZ_RCVZ01000011.1"/>
</dbReference>
<evidence type="ECO:0000256" key="1">
    <source>
        <dbReference type="ARBA" id="ARBA00006479"/>
    </source>
</evidence>
<protein>
    <submittedName>
        <fullName evidence="2">ROK family protein</fullName>
    </submittedName>
</protein>